<protein>
    <submittedName>
        <fullName evidence="2">EsV-1-59</fullName>
    </submittedName>
</protein>
<keyword evidence="3" id="KW-1185">Reference proteome</keyword>
<feature type="region of interest" description="Disordered" evidence="1">
    <location>
        <begin position="114"/>
        <end position="141"/>
    </location>
</feature>
<dbReference type="InParanoid" id="D8LP92"/>
<dbReference type="AlphaFoldDB" id="D8LP92"/>
<accession>D8LP92</accession>
<organism evidence="2 3">
    <name type="scientific">Ectocarpus siliculosus</name>
    <name type="common">Brown alga</name>
    <name type="synonym">Conferva siliculosa</name>
    <dbReference type="NCBI Taxonomy" id="2880"/>
    <lineage>
        <taxon>Eukaryota</taxon>
        <taxon>Sar</taxon>
        <taxon>Stramenopiles</taxon>
        <taxon>Ochrophyta</taxon>
        <taxon>PX clade</taxon>
        <taxon>Phaeophyceae</taxon>
        <taxon>Ectocarpales</taxon>
        <taxon>Ectocarpaceae</taxon>
        <taxon>Ectocarpus</taxon>
    </lineage>
</organism>
<sequence length="141" mass="15469">MDSGGRNHGEDEFAGHVDVFFKIDDELRGASEEIKDLKSSRSSLEGRIARHMHENGIPETISPSGTIKIYSTKSSAPMNKTLIEESATELFGADQAARFMKHVEDKRPVTEKIKIKRVSVPSNKATAKTKYPKSAGPQPTG</sequence>
<name>D8LP92_ECTSI</name>
<evidence type="ECO:0000313" key="2">
    <source>
        <dbReference type="EMBL" id="CBN80363.1"/>
    </source>
</evidence>
<dbReference type="EMBL" id="FN649741">
    <property type="protein sequence ID" value="CBN80363.1"/>
    <property type="molecule type" value="Genomic_DNA"/>
</dbReference>
<reference evidence="2 3" key="1">
    <citation type="journal article" date="2010" name="Nature">
        <title>The Ectocarpus genome and the independent evolution of multicellularity in brown algae.</title>
        <authorList>
            <person name="Cock J.M."/>
            <person name="Sterck L."/>
            <person name="Rouze P."/>
            <person name="Scornet D."/>
            <person name="Allen A.E."/>
            <person name="Amoutzias G."/>
            <person name="Anthouard V."/>
            <person name="Artiguenave F."/>
            <person name="Aury J.M."/>
            <person name="Badger J.H."/>
            <person name="Beszteri B."/>
            <person name="Billiau K."/>
            <person name="Bonnet E."/>
            <person name="Bothwell J.H."/>
            <person name="Bowler C."/>
            <person name="Boyen C."/>
            <person name="Brownlee C."/>
            <person name="Carrano C.J."/>
            <person name="Charrier B."/>
            <person name="Cho G.Y."/>
            <person name="Coelho S.M."/>
            <person name="Collen J."/>
            <person name="Corre E."/>
            <person name="Da Silva C."/>
            <person name="Delage L."/>
            <person name="Delaroque N."/>
            <person name="Dittami S.M."/>
            <person name="Doulbeau S."/>
            <person name="Elias M."/>
            <person name="Farnham G."/>
            <person name="Gachon C.M."/>
            <person name="Gschloessl B."/>
            <person name="Heesch S."/>
            <person name="Jabbari K."/>
            <person name="Jubin C."/>
            <person name="Kawai H."/>
            <person name="Kimura K."/>
            <person name="Kloareg B."/>
            <person name="Kupper F.C."/>
            <person name="Lang D."/>
            <person name="Le Bail A."/>
            <person name="Leblanc C."/>
            <person name="Lerouge P."/>
            <person name="Lohr M."/>
            <person name="Lopez P.J."/>
            <person name="Martens C."/>
            <person name="Maumus F."/>
            <person name="Michel G."/>
            <person name="Miranda-Saavedra D."/>
            <person name="Morales J."/>
            <person name="Moreau H."/>
            <person name="Motomura T."/>
            <person name="Nagasato C."/>
            <person name="Napoli C.A."/>
            <person name="Nelson D.R."/>
            <person name="Nyvall-Collen P."/>
            <person name="Peters A.F."/>
            <person name="Pommier C."/>
            <person name="Potin P."/>
            <person name="Poulain J."/>
            <person name="Quesneville H."/>
            <person name="Read B."/>
            <person name="Rensing S.A."/>
            <person name="Ritter A."/>
            <person name="Rousvoal S."/>
            <person name="Samanta M."/>
            <person name="Samson G."/>
            <person name="Schroeder D.C."/>
            <person name="Segurens B."/>
            <person name="Strittmatter M."/>
            <person name="Tonon T."/>
            <person name="Tregear J.W."/>
            <person name="Valentin K."/>
            <person name="von Dassow P."/>
            <person name="Yamagishi T."/>
            <person name="Van de Peer Y."/>
            <person name="Wincker P."/>
        </authorList>
    </citation>
    <scope>NUCLEOTIDE SEQUENCE [LARGE SCALE GENOMIC DNA]</scope>
    <source>
        <strain evidence="3">Ec32 / CCAP1310/4</strain>
    </source>
</reference>
<dbReference type="InterPro" id="IPR043918">
    <property type="entry name" value="DUF5760"/>
</dbReference>
<evidence type="ECO:0000256" key="1">
    <source>
        <dbReference type="SAM" id="MobiDB-lite"/>
    </source>
</evidence>
<proteinExistence type="predicted"/>
<dbReference type="EMBL" id="FN648730">
    <property type="protein sequence ID" value="CBN80363.1"/>
    <property type="molecule type" value="Genomic_DNA"/>
</dbReference>
<evidence type="ECO:0000313" key="3">
    <source>
        <dbReference type="Proteomes" id="UP000002630"/>
    </source>
</evidence>
<dbReference type="Pfam" id="PF19064">
    <property type="entry name" value="DUF5760"/>
    <property type="match status" value="1"/>
</dbReference>
<gene>
    <name evidence="2" type="ORF">Esi_0052_0222</name>
</gene>
<dbReference type="Proteomes" id="UP000002630">
    <property type="component" value="Linkage Group LG16"/>
</dbReference>